<organism evidence="3 4">
    <name type="scientific">Peribacillus castrilensis</name>
    <dbReference type="NCBI Taxonomy" id="2897690"/>
    <lineage>
        <taxon>Bacteria</taxon>
        <taxon>Bacillati</taxon>
        <taxon>Bacillota</taxon>
        <taxon>Bacilli</taxon>
        <taxon>Bacillales</taxon>
        <taxon>Bacillaceae</taxon>
        <taxon>Peribacillus</taxon>
    </lineage>
</organism>
<dbReference type="Proteomes" id="UP001307168">
    <property type="component" value="Unassembled WGS sequence"/>
</dbReference>
<protein>
    <recommendedName>
        <fullName evidence="5">Holin</fullName>
    </recommendedName>
</protein>
<dbReference type="RefSeq" id="WP_367408414.1">
    <property type="nucleotide sequence ID" value="NZ_JARNBH010000042.1"/>
</dbReference>
<reference evidence="3 4" key="1">
    <citation type="submission" date="2023-03" db="EMBL/GenBank/DDBJ databases">
        <title>Bacillus Genome Sequencing.</title>
        <authorList>
            <person name="Dunlap C."/>
        </authorList>
    </citation>
    <scope>NUCLEOTIDE SEQUENCE [LARGE SCALE GENOMIC DNA]</scope>
    <source>
        <strain evidence="3 4">B-41290</strain>
    </source>
</reference>
<keyword evidence="1" id="KW-0175">Coiled coil</keyword>
<sequence>MDASVLSALYGFGGVVVTSVVGIIVAKVNNKKDVTINDRQLLSQDQQQFYDMVMNQVKALQDRADLLENEVIKWKAEALQLRTENTELNAKVNHLEQSMGG</sequence>
<proteinExistence type="predicted"/>
<keyword evidence="2" id="KW-1133">Transmembrane helix</keyword>
<feature type="transmembrane region" description="Helical" evidence="2">
    <location>
        <begin position="6"/>
        <end position="26"/>
    </location>
</feature>
<dbReference type="EMBL" id="JARNBH010000042">
    <property type="protein sequence ID" value="MEC0276873.1"/>
    <property type="molecule type" value="Genomic_DNA"/>
</dbReference>
<evidence type="ECO:0000313" key="4">
    <source>
        <dbReference type="Proteomes" id="UP001307168"/>
    </source>
</evidence>
<evidence type="ECO:0000313" key="3">
    <source>
        <dbReference type="EMBL" id="MEC0276873.1"/>
    </source>
</evidence>
<dbReference type="AlphaFoldDB" id="A0AAW9NEF5"/>
<keyword evidence="4" id="KW-1185">Reference proteome</keyword>
<feature type="coiled-coil region" evidence="1">
    <location>
        <begin position="50"/>
        <end position="98"/>
    </location>
</feature>
<accession>A0AAW9NEF5</accession>
<keyword evidence="2" id="KW-0472">Membrane</keyword>
<comment type="caution">
    <text evidence="3">The sequence shown here is derived from an EMBL/GenBank/DDBJ whole genome shotgun (WGS) entry which is preliminary data.</text>
</comment>
<gene>
    <name evidence="3" type="ORF">P4706_28185</name>
</gene>
<keyword evidence="2" id="KW-0812">Transmembrane</keyword>
<name>A0AAW9NEF5_9BACI</name>
<evidence type="ECO:0000256" key="2">
    <source>
        <dbReference type="SAM" id="Phobius"/>
    </source>
</evidence>
<evidence type="ECO:0000256" key="1">
    <source>
        <dbReference type="SAM" id="Coils"/>
    </source>
</evidence>
<evidence type="ECO:0008006" key="5">
    <source>
        <dbReference type="Google" id="ProtNLM"/>
    </source>
</evidence>